<dbReference type="RefSeq" id="XP_008610543.1">
    <property type="nucleotide sequence ID" value="XM_008612321.1"/>
</dbReference>
<name>T0QM37_SAPDV</name>
<sequence length="118" mass="11739">MTQLTISYTSAATLLAAGAICARALNVLGRVYLGVCAMASAACAGAAYSASFGVPSGQVGWTIAAALVVALAGLEPAAVRRAGTLAYAAMLGASLGPTLMSIYALQRGNSLVHTLCIF</sequence>
<feature type="transmembrane region" description="Helical" evidence="1">
    <location>
        <begin position="59"/>
        <end position="79"/>
    </location>
</feature>
<reference evidence="2 3" key="1">
    <citation type="submission" date="2012-04" db="EMBL/GenBank/DDBJ databases">
        <title>The Genome Sequence of Saprolegnia declina VS20.</title>
        <authorList>
            <consortium name="The Broad Institute Genome Sequencing Platform"/>
            <person name="Russ C."/>
            <person name="Nusbaum C."/>
            <person name="Tyler B."/>
            <person name="van West P."/>
            <person name="Dieguez-Uribeondo J."/>
            <person name="de Bruijn I."/>
            <person name="Tripathy S."/>
            <person name="Jiang R."/>
            <person name="Young S.K."/>
            <person name="Zeng Q."/>
            <person name="Gargeya S."/>
            <person name="Fitzgerald M."/>
            <person name="Haas B."/>
            <person name="Abouelleil A."/>
            <person name="Alvarado L."/>
            <person name="Arachchi H.M."/>
            <person name="Berlin A."/>
            <person name="Chapman S.B."/>
            <person name="Goldberg J."/>
            <person name="Griggs A."/>
            <person name="Gujja S."/>
            <person name="Hansen M."/>
            <person name="Howarth C."/>
            <person name="Imamovic A."/>
            <person name="Larimer J."/>
            <person name="McCowen C."/>
            <person name="Montmayeur A."/>
            <person name="Murphy C."/>
            <person name="Neiman D."/>
            <person name="Pearson M."/>
            <person name="Priest M."/>
            <person name="Roberts A."/>
            <person name="Saif S."/>
            <person name="Shea T."/>
            <person name="Sisk P."/>
            <person name="Sykes S."/>
            <person name="Wortman J."/>
            <person name="Nusbaum C."/>
            <person name="Birren B."/>
        </authorList>
    </citation>
    <scope>NUCLEOTIDE SEQUENCE [LARGE SCALE GENOMIC DNA]</scope>
    <source>
        <strain evidence="2 3">VS20</strain>
    </source>
</reference>
<dbReference type="EMBL" id="JH767149">
    <property type="protein sequence ID" value="EQC35781.1"/>
    <property type="molecule type" value="Genomic_DNA"/>
</dbReference>
<dbReference type="VEuPathDB" id="FungiDB:SDRG_06540"/>
<proteinExistence type="predicted"/>
<dbReference type="AlphaFoldDB" id="T0QM37"/>
<protein>
    <submittedName>
        <fullName evidence="2">Uncharacterized protein</fullName>
    </submittedName>
</protein>
<evidence type="ECO:0000313" key="2">
    <source>
        <dbReference type="EMBL" id="EQC35781.1"/>
    </source>
</evidence>
<keyword evidence="3" id="KW-1185">Reference proteome</keyword>
<dbReference type="InParanoid" id="T0QM37"/>
<evidence type="ECO:0000313" key="3">
    <source>
        <dbReference type="Proteomes" id="UP000030762"/>
    </source>
</evidence>
<keyword evidence="1" id="KW-1133">Transmembrane helix</keyword>
<keyword evidence="1" id="KW-0472">Membrane</keyword>
<evidence type="ECO:0000256" key="1">
    <source>
        <dbReference type="SAM" id="Phobius"/>
    </source>
</evidence>
<gene>
    <name evidence="2" type="ORF">SDRG_06540</name>
</gene>
<accession>T0QM37</accession>
<feature type="transmembrane region" description="Helical" evidence="1">
    <location>
        <begin position="31"/>
        <end position="52"/>
    </location>
</feature>
<keyword evidence="1" id="KW-0812">Transmembrane</keyword>
<dbReference type="GeneID" id="19947267"/>
<organism evidence="2 3">
    <name type="scientific">Saprolegnia diclina (strain VS20)</name>
    <dbReference type="NCBI Taxonomy" id="1156394"/>
    <lineage>
        <taxon>Eukaryota</taxon>
        <taxon>Sar</taxon>
        <taxon>Stramenopiles</taxon>
        <taxon>Oomycota</taxon>
        <taxon>Saprolegniomycetes</taxon>
        <taxon>Saprolegniales</taxon>
        <taxon>Saprolegniaceae</taxon>
        <taxon>Saprolegnia</taxon>
    </lineage>
</organism>
<feature type="transmembrane region" description="Helical" evidence="1">
    <location>
        <begin position="85"/>
        <end position="105"/>
    </location>
</feature>
<dbReference type="Proteomes" id="UP000030762">
    <property type="component" value="Unassembled WGS sequence"/>
</dbReference>